<dbReference type="PROSITE" id="PS51679">
    <property type="entry name" value="SAM_MT_C5"/>
    <property type="match status" value="1"/>
</dbReference>
<dbReference type="Pfam" id="PF00145">
    <property type="entry name" value="DNA_methylase"/>
    <property type="match status" value="1"/>
</dbReference>
<sequence>MSEFNDLLRQSGLTREEAAEELGVSARTIRRYESGETQARPRDLRVLKGLIAAGARPIARSAAVPFRFVDLFAGIGGLRLGFESIGGRCVFTSEWDEAARTTYSLNFRDNHELGGDIREYSEDPSKVPEHDVLLAGFPCQPFSIAGVSKKNSLNRPHGFLCDTQGTLFFDAAQIIAYWRPKAFVLENVKNLESHDGGTTFRTIINVLRNELGYHVQHRVISSDPWVPQKRERIFIVGFREPTEFDFDRLEVPSAARGPKLKDILQPHDEVDPKYTLTPRLWQYLQDYRAKHQAKGNGFGYSLFGPNDVARTLSARYYKDGSEVLIEQPGSRPRRLTPLECARLMGFDRGDRRWRIEVSDTQAYRQFGNAVVVPVVEFIAKAIEPHIRTAIETAGQMASEPHLVPTVTRPDRSSAAAYA</sequence>
<dbReference type="EC" id="2.1.1.37" evidence="8"/>
<dbReference type="CDD" id="cd00093">
    <property type="entry name" value="HTH_XRE"/>
    <property type="match status" value="1"/>
</dbReference>
<comment type="similarity">
    <text evidence="6 7">Belongs to the class I-like SAM-binding methyltransferase superfamily. C5-methyltransferase family.</text>
</comment>
<evidence type="ECO:0000313" key="11">
    <source>
        <dbReference type="Proteomes" id="UP000046373"/>
    </source>
</evidence>
<dbReference type="InterPro" id="IPR031303">
    <property type="entry name" value="C5_meth_CS"/>
</dbReference>
<evidence type="ECO:0000256" key="8">
    <source>
        <dbReference type="RuleBase" id="RU000417"/>
    </source>
</evidence>
<comment type="catalytic activity">
    <reaction evidence="5 8">
        <text>a 2'-deoxycytidine in DNA + S-adenosyl-L-methionine = a 5-methyl-2'-deoxycytidine in DNA + S-adenosyl-L-homocysteine + H(+)</text>
        <dbReference type="Rhea" id="RHEA:13681"/>
        <dbReference type="Rhea" id="RHEA-COMP:11369"/>
        <dbReference type="Rhea" id="RHEA-COMP:11370"/>
        <dbReference type="ChEBI" id="CHEBI:15378"/>
        <dbReference type="ChEBI" id="CHEBI:57856"/>
        <dbReference type="ChEBI" id="CHEBI:59789"/>
        <dbReference type="ChEBI" id="CHEBI:85452"/>
        <dbReference type="ChEBI" id="CHEBI:85454"/>
        <dbReference type="EC" id="2.1.1.37"/>
    </reaction>
</comment>
<dbReference type="GO" id="GO:0003886">
    <property type="term" value="F:DNA (cytosine-5-)-methyltransferase activity"/>
    <property type="evidence" value="ECO:0007669"/>
    <property type="project" value="UniProtKB-EC"/>
</dbReference>
<organism evidence="10 11">
    <name type="scientific">Mesorhizobium plurifarium</name>
    <dbReference type="NCBI Taxonomy" id="69974"/>
    <lineage>
        <taxon>Bacteria</taxon>
        <taxon>Pseudomonadati</taxon>
        <taxon>Pseudomonadota</taxon>
        <taxon>Alphaproteobacteria</taxon>
        <taxon>Hyphomicrobiales</taxon>
        <taxon>Phyllobacteriaceae</taxon>
        <taxon>Mesorhizobium</taxon>
    </lineage>
</organism>
<dbReference type="SUPFAM" id="SSF53335">
    <property type="entry name" value="S-adenosyl-L-methionine-dependent methyltransferases"/>
    <property type="match status" value="1"/>
</dbReference>
<dbReference type="Gene3D" id="1.10.260.40">
    <property type="entry name" value="lambda repressor-like DNA-binding domains"/>
    <property type="match status" value="1"/>
</dbReference>
<evidence type="ECO:0000256" key="3">
    <source>
        <dbReference type="ARBA" id="ARBA00022691"/>
    </source>
</evidence>
<protein>
    <recommendedName>
        <fullName evidence="8">Cytosine-specific methyltransferase</fullName>
        <ecNumber evidence="8">2.1.1.37</ecNumber>
    </recommendedName>
</protein>
<dbReference type="SUPFAM" id="SSF47413">
    <property type="entry name" value="lambda repressor-like DNA-binding domains"/>
    <property type="match status" value="1"/>
</dbReference>
<dbReference type="NCBIfam" id="TIGR00675">
    <property type="entry name" value="dcm"/>
    <property type="match status" value="1"/>
</dbReference>
<gene>
    <name evidence="10" type="primary">dcm</name>
    <name evidence="10" type="ORF">MPLDJ20_230101</name>
</gene>
<dbReference type="GO" id="GO:0009307">
    <property type="term" value="P:DNA restriction-modification system"/>
    <property type="evidence" value="ECO:0007669"/>
    <property type="project" value="UniProtKB-KW"/>
</dbReference>
<accession>A0A090FA26</accession>
<dbReference type="PROSITE" id="PS00094">
    <property type="entry name" value="C5_MTASE_1"/>
    <property type="match status" value="1"/>
</dbReference>
<evidence type="ECO:0000256" key="2">
    <source>
        <dbReference type="ARBA" id="ARBA00022679"/>
    </source>
</evidence>
<name>A0A090FA26_MESPL</name>
<dbReference type="PANTHER" id="PTHR46098:SF1">
    <property type="entry name" value="TRNA (CYTOSINE(38)-C(5))-METHYLTRANSFERASE"/>
    <property type="match status" value="1"/>
</dbReference>
<dbReference type="PANTHER" id="PTHR46098">
    <property type="entry name" value="TRNA (CYTOSINE(38)-C(5))-METHYLTRANSFERASE"/>
    <property type="match status" value="1"/>
</dbReference>
<dbReference type="SMART" id="SM00530">
    <property type="entry name" value="HTH_XRE"/>
    <property type="match status" value="1"/>
</dbReference>
<dbReference type="CDD" id="cd00315">
    <property type="entry name" value="Cyt_C5_DNA_methylase"/>
    <property type="match status" value="1"/>
</dbReference>
<dbReference type="InterPro" id="IPR029063">
    <property type="entry name" value="SAM-dependent_MTases_sf"/>
</dbReference>
<dbReference type="PROSITE" id="PS50943">
    <property type="entry name" value="HTH_CROC1"/>
    <property type="match status" value="1"/>
</dbReference>
<dbReference type="EMBL" id="CCNB01000016">
    <property type="protein sequence ID" value="CDX38511.1"/>
    <property type="molecule type" value="Genomic_DNA"/>
</dbReference>
<feature type="domain" description="HTH cro/C1-type" evidence="9">
    <location>
        <begin position="12"/>
        <end position="37"/>
    </location>
</feature>
<evidence type="ECO:0000256" key="1">
    <source>
        <dbReference type="ARBA" id="ARBA00022603"/>
    </source>
</evidence>
<keyword evidence="2 6" id="KW-0808">Transferase</keyword>
<dbReference type="PRINTS" id="PR00105">
    <property type="entry name" value="C5METTRFRASE"/>
</dbReference>
<dbReference type="GeneID" id="31891316"/>
<evidence type="ECO:0000256" key="4">
    <source>
        <dbReference type="ARBA" id="ARBA00022747"/>
    </source>
</evidence>
<dbReference type="Gene3D" id="3.90.120.30">
    <property type="match status" value="1"/>
</dbReference>
<dbReference type="GO" id="GO:0032259">
    <property type="term" value="P:methylation"/>
    <property type="evidence" value="ECO:0007669"/>
    <property type="project" value="UniProtKB-KW"/>
</dbReference>
<dbReference type="InterPro" id="IPR018117">
    <property type="entry name" value="C5_DNA_meth_AS"/>
</dbReference>
<feature type="active site" evidence="6">
    <location>
        <position position="139"/>
    </location>
</feature>
<dbReference type="PROSITE" id="PS00095">
    <property type="entry name" value="C5_MTASE_2"/>
    <property type="match status" value="1"/>
</dbReference>
<dbReference type="InterPro" id="IPR010982">
    <property type="entry name" value="Lambda_DNA-bd_dom_sf"/>
</dbReference>
<dbReference type="InterPro" id="IPR001387">
    <property type="entry name" value="Cro/C1-type_HTH"/>
</dbReference>
<dbReference type="InterPro" id="IPR001525">
    <property type="entry name" value="C5_MeTfrase"/>
</dbReference>
<dbReference type="Gene3D" id="3.40.50.150">
    <property type="entry name" value="Vaccinia Virus protein VP39"/>
    <property type="match status" value="1"/>
</dbReference>
<reference evidence="10 11" key="1">
    <citation type="submission" date="2014-08" db="EMBL/GenBank/DDBJ databases">
        <authorList>
            <person name="Moulin Lionel"/>
        </authorList>
    </citation>
    <scope>NUCLEOTIDE SEQUENCE [LARGE SCALE GENOMIC DNA]</scope>
</reference>
<evidence type="ECO:0000256" key="7">
    <source>
        <dbReference type="RuleBase" id="RU000416"/>
    </source>
</evidence>
<keyword evidence="4" id="KW-0680">Restriction system</keyword>
<evidence type="ECO:0000313" key="10">
    <source>
        <dbReference type="EMBL" id="CDX38511.1"/>
    </source>
</evidence>
<dbReference type="Pfam" id="PF01381">
    <property type="entry name" value="HTH_3"/>
    <property type="match status" value="1"/>
</dbReference>
<proteinExistence type="inferred from homology"/>
<dbReference type="GO" id="GO:0003677">
    <property type="term" value="F:DNA binding"/>
    <property type="evidence" value="ECO:0007669"/>
    <property type="project" value="InterPro"/>
</dbReference>
<dbReference type="AlphaFoldDB" id="A0A090FA26"/>
<evidence type="ECO:0000256" key="6">
    <source>
        <dbReference type="PROSITE-ProRule" id="PRU01016"/>
    </source>
</evidence>
<dbReference type="InterPro" id="IPR050750">
    <property type="entry name" value="C5-MTase"/>
</dbReference>
<keyword evidence="1 6" id="KW-0489">Methyltransferase</keyword>
<dbReference type="Proteomes" id="UP000046373">
    <property type="component" value="Unassembled WGS sequence"/>
</dbReference>
<evidence type="ECO:0000259" key="9">
    <source>
        <dbReference type="PROSITE" id="PS50943"/>
    </source>
</evidence>
<keyword evidence="3 6" id="KW-0949">S-adenosyl-L-methionine</keyword>
<evidence type="ECO:0000256" key="5">
    <source>
        <dbReference type="ARBA" id="ARBA00047422"/>
    </source>
</evidence>